<dbReference type="CDD" id="cd12231">
    <property type="entry name" value="RRM2_U2AF65"/>
    <property type="match status" value="1"/>
</dbReference>
<gene>
    <name evidence="10" type="primary">U2AF2</name>
    <name evidence="10" type="synonym">LOC115177489</name>
</gene>
<dbReference type="CDD" id="cd12232">
    <property type="entry name" value="RRM3_U2AF65"/>
    <property type="match status" value="1"/>
</dbReference>
<dbReference type="InterPro" id="IPR000504">
    <property type="entry name" value="RRM_dom"/>
</dbReference>
<keyword evidence="5 8" id="KW-0508">mRNA splicing</keyword>
<dbReference type="GO" id="GO:0003723">
    <property type="term" value="F:RNA binding"/>
    <property type="evidence" value="ECO:0007669"/>
    <property type="project" value="UniProtKB-UniRule"/>
</dbReference>
<protein>
    <recommendedName>
        <fullName evidence="8">Splicing factor U2AF subunit</fullName>
    </recommendedName>
    <alternativeName>
        <fullName evidence="8">U2 snRNP auxiliary factor large subunit</fullName>
    </alternativeName>
</protein>
<evidence type="ECO:0000256" key="4">
    <source>
        <dbReference type="ARBA" id="ARBA00022884"/>
    </source>
</evidence>
<comment type="function">
    <text evidence="8">Necessary for the splicing of pre-mRNA.</text>
</comment>
<evidence type="ECO:0000256" key="1">
    <source>
        <dbReference type="ARBA" id="ARBA00004123"/>
    </source>
</evidence>
<accession>A0A673YT51</accession>
<dbReference type="FunFam" id="3.30.70.330:FF:001887">
    <property type="match status" value="1"/>
</dbReference>
<evidence type="ECO:0000256" key="5">
    <source>
        <dbReference type="ARBA" id="ARBA00023187"/>
    </source>
</evidence>
<reference evidence="10" key="2">
    <citation type="submission" date="2025-09" db="UniProtKB">
        <authorList>
            <consortium name="Ensembl"/>
        </authorList>
    </citation>
    <scope>IDENTIFICATION</scope>
</reference>
<dbReference type="InterPro" id="IPR012677">
    <property type="entry name" value="Nucleotide-bd_a/b_plait_sf"/>
</dbReference>
<evidence type="ECO:0000259" key="9">
    <source>
        <dbReference type="PROSITE" id="PS50102"/>
    </source>
</evidence>
<feature type="domain" description="RRM" evidence="9">
    <location>
        <begin position="107"/>
        <end position="189"/>
    </location>
</feature>
<comment type="similarity">
    <text evidence="8">Belongs to the splicing factor SR family.</text>
</comment>
<keyword evidence="2 8" id="KW-0507">mRNA processing</keyword>
<dbReference type="NCBIfam" id="TIGR01642">
    <property type="entry name" value="U2AF_lg"/>
    <property type="match status" value="1"/>
</dbReference>
<dbReference type="Ensembl" id="ENSSTUT00000039714.1">
    <property type="protein sequence ID" value="ENSSTUP00000037983.1"/>
    <property type="gene ID" value="ENSSTUG00000016153.1"/>
</dbReference>
<dbReference type="PROSITE" id="PS50102">
    <property type="entry name" value="RRM"/>
    <property type="match status" value="3"/>
</dbReference>
<dbReference type="InterPro" id="IPR035979">
    <property type="entry name" value="RBD_domain_sf"/>
</dbReference>
<dbReference type="GeneTree" id="ENSGT00940000155556"/>
<evidence type="ECO:0000313" key="10">
    <source>
        <dbReference type="Ensembl" id="ENSSTUP00000037983.1"/>
    </source>
</evidence>
<evidence type="ECO:0000256" key="3">
    <source>
        <dbReference type="ARBA" id="ARBA00022737"/>
    </source>
</evidence>
<dbReference type="CDD" id="cd12230">
    <property type="entry name" value="RRM1_U2AF65"/>
    <property type="match status" value="1"/>
</dbReference>
<keyword evidence="4 7" id="KW-0694">RNA-binding</keyword>
<keyword evidence="6 8" id="KW-0539">Nucleus</keyword>
<evidence type="ECO:0000256" key="8">
    <source>
        <dbReference type="RuleBase" id="RU364135"/>
    </source>
</evidence>
<dbReference type="Proteomes" id="UP000472277">
    <property type="component" value="Chromosome 37"/>
</dbReference>
<keyword evidence="11" id="KW-1185">Reference proteome</keyword>
<dbReference type="GO" id="GO:0008380">
    <property type="term" value="P:RNA splicing"/>
    <property type="evidence" value="ECO:0007669"/>
    <property type="project" value="UniProtKB-KW"/>
</dbReference>
<keyword evidence="3" id="KW-0677">Repeat</keyword>
<sequence>MTSICLFTSSVSPCAPLLVFLSSPLLSYFLSISRSPHRETKKKNKVKKYWDVPPPGFEHISVMQYKAMQAAGQIPATALLPTMTPDGLAVTPTPVPVVGSQMTRQARRLYVGNIPFGITEESMMDFFNAQMRLGGLTQAPGNPVLAVQINQDKNFAFLEFRSVDETTQAMAFDGIIFQGQSLKIRRPHDYQPLPGMSENPSVYCPTMSPRLTVLPCPSHLFPSDLYGNLTPSLCVLQVKELLTSFGPLKAFNLVKDSATGLSKGYAFCEYVDVNLNDQITMENQAIAGLNGMQLGDKKLLVQRASVGSKNATLTSINQTPVTLQVPGLMNSSMTQMAGLPTEVLCLMNMVAVEELVDEEEYEEIVEDVRDECSKYGQVKSIEIPRPVDGLEVPGTGKIFVEFMSVFDSQKAMQGLTGRKFANRVVVTKYCDPDAYHRRDFW</sequence>
<name>A0A673YT51_SALTR</name>
<proteinExistence type="inferred from homology"/>
<evidence type="ECO:0000256" key="2">
    <source>
        <dbReference type="ARBA" id="ARBA00022664"/>
    </source>
</evidence>
<evidence type="ECO:0000256" key="7">
    <source>
        <dbReference type="PROSITE-ProRule" id="PRU00176"/>
    </source>
</evidence>
<dbReference type="Gene3D" id="3.30.70.330">
    <property type="match status" value="3"/>
</dbReference>
<dbReference type="Pfam" id="PF00076">
    <property type="entry name" value="RRM_1"/>
    <property type="match status" value="2"/>
</dbReference>
<dbReference type="PANTHER" id="PTHR23139">
    <property type="entry name" value="RNA-BINDING PROTEIN"/>
    <property type="match status" value="1"/>
</dbReference>
<organism evidence="10 11">
    <name type="scientific">Salmo trutta</name>
    <name type="common">Brown trout</name>
    <dbReference type="NCBI Taxonomy" id="8032"/>
    <lineage>
        <taxon>Eukaryota</taxon>
        <taxon>Metazoa</taxon>
        <taxon>Chordata</taxon>
        <taxon>Craniata</taxon>
        <taxon>Vertebrata</taxon>
        <taxon>Euteleostomi</taxon>
        <taxon>Actinopterygii</taxon>
        <taxon>Neopterygii</taxon>
        <taxon>Teleostei</taxon>
        <taxon>Protacanthopterygii</taxon>
        <taxon>Salmoniformes</taxon>
        <taxon>Salmonidae</taxon>
        <taxon>Salmoninae</taxon>
        <taxon>Salmo</taxon>
    </lineage>
</organism>
<dbReference type="AlphaFoldDB" id="A0A673YT51"/>
<dbReference type="InterPro" id="IPR006529">
    <property type="entry name" value="U2AF_lg"/>
</dbReference>
<dbReference type="FunFam" id="3.30.70.330:FF:000097">
    <property type="entry name" value="U2 snRNP auxiliary factor large subunit"/>
    <property type="match status" value="1"/>
</dbReference>
<dbReference type="GO" id="GO:0005634">
    <property type="term" value="C:nucleus"/>
    <property type="evidence" value="ECO:0007669"/>
    <property type="project" value="UniProtKB-SubCell"/>
</dbReference>
<dbReference type="SMART" id="SM00360">
    <property type="entry name" value="RRM"/>
    <property type="match status" value="3"/>
</dbReference>
<evidence type="ECO:0000256" key="6">
    <source>
        <dbReference type="ARBA" id="ARBA00023242"/>
    </source>
</evidence>
<reference evidence="10" key="1">
    <citation type="submission" date="2025-08" db="UniProtKB">
        <authorList>
            <consortium name="Ensembl"/>
        </authorList>
    </citation>
    <scope>IDENTIFICATION</scope>
</reference>
<dbReference type="GO" id="GO:0006397">
    <property type="term" value="P:mRNA processing"/>
    <property type="evidence" value="ECO:0007669"/>
    <property type="project" value="UniProtKB-KW"/>
</dbReference>
<evidence type="ECO:0000313" key="11">
    <source>
        <dbReference type="Proteomes" id="UP000472277"/>
    </source>
</evidence>
<comment type="subcellular location">
    <subcellularLocation>
        <location evidence="1 8">Nucleus</location>
    </subcellularLocation>
</comment>
<feature type="domain" description="RRM" evidence="9">
    <location>
        <begin position="342"/>
        <end position="432"/>
    </location>
</feature>
<feature type="domain" description="RRM" evidence="9">
    <location>
        <begin position="222"/>
        <end position="306"/>
    </location>
</feature>
<dbReference type="SUPFAM" id="SSF54928">
    <property type="entry name" value="RNA-binding domain, RBD"/>
    <property type="match status" value="2"/>
</dbReference>